<dbReference type="PANTHER" id="PTHR33392">
    <property type="entry name" value="POLYISOPRENYL-TEICHOIC ACID--PEPTIDOGLYCAN TEICHOIC ACID TRANSFERASE TAGU"/>
    <property type="match status" value="1"/>
</dbReference>
<keyword evidence="2 5" id="KW-0812">Transmembrane</keyword>
<keyword evidence="3" id="KW-0735">Signal-anchor</keyword>
<feature type="domain" description="Cell envelope-related transcriptional attenuator" evidence="6">
    <location>
        <begin position="90"/>
        <end position="237"/>
    </location>
</feature>
<dbReference type="GO" id="GO:0071555">
    <property type="term" value="P:cell wall organization"/>
    <property type="evidence" value="ECO:0007669"/>
    <property type="project" value="UniProtKB-KW"/>
</dbReference>
<evidence type="ECO:0000256" key="4">
    <source>
        <dbReference type="ARBA" id="ARBA00022989"/>
    </source>
</evidence>
<protein>
    <submittedName>
        <fullName evidence="7">Transcriptional attenuator, LytR family</fullName>
    </submittedName>
</protein>
<dbReference type="OrthoDB" id="27330at2"/>
<keyword evidence="4 5" id="KW-1133">Transmembrane helix</keyword>
<dbReference type="EMBL" id="FQVW01000004">
    <property type="protein sequence ID" value="SHF75493.1"/>
    <property type="molecule type" value="Genomic_DNA"/>
</dbReference>
<evidence type="ECO:0000256" key="3">
    <source>
        <dbReference type="ARBA" id="ARBA00022968"/>
    </source>
</evidence>
<keyword evidence="8" id="KW-1185">Reference proteome</keyword>
<evidence type="ECO:0000259" key="6">
    <source>
        <dbReference type="Pfam" id="PF03816"/>
    </source>
</evidence>
<dbReference type="Proteomes" id="UP000183988">
    <property type="component" value="Unassembled WGS sequence"/>
</dbReference>
<dbReference type="PANTHER" id="PTHR33392:SF3">
    <property type="entry name" value="POLYISOPRENYL-TEICHOIC ACID--PEPTIDOGLYCAN TEICHOIC ACID TRANSFERASE TAGT"/>
    <property type="match status" value="1"/>
</dbReference>
<dbReference type="InterPro" id="IPR004474">
    <property type="entry name" value="LytR_CpsA_psr"/>
</dbReference>
<dbReference type="RefSeq" id="WP_072888225.1">
    <property type="nucleotide sequence ID" value="NZ_FQVW01000004.1"/>
</dbReference>
<keyword evidence="5" id="KW-0472">Membrane</keyword>
<comment type="similarity">
    <text evidence="1">Belongs to the LytR/CpsA/Psr (LCP) family.</text>
</comment>
<dbReference type="InterPro" id="IPR050922">
    <property type="entry name" value="LytR/CpsA/Psr_CW_biosynth"/>
</dbReference>
<evidence type="ECO:0000256" key="5">
    <source>
        <dbReference type="SAM" id="Phobius"/>
    </source>
</evidence>
<evidence type="ECO:0000313" key="7">
    <source>
        <dbReference type="EMBL" id="SHF75493.1"/>
    </source>
</evidence>
<dbReference type="Gene3D" id="3.40.630.190">
    <property type="entry name" value="LCP protein"/>
    <property type="match status" value="1"/>
</dbReference>
<name>A0A1M5E8A9_9BACI</name>
<dbReference type="AlphaFoldDB" id="A0A1M5E8A9"/>
<organism evidence="7 8">
    <name type="scientific">Ornithinibacillus halophilus</name>
    <dbReference type="NCBI Taxonomy" id="930117"/>
    <lineage>
        <taxon>Bacteria</taxon>
        <taxon>Bacillati</taxon>
        <taxon>Bacillota</taxon>
        <taxon>Bacilli</taxon>
        <taxon>Bacillales</taxon>
        <taxon>Bacillaceae</taxon>
        <taxon>Ornithinibacillus</taxon>
    </lineage>
</organism>
<sequence>MSRKKLTNKKKLLINGSIFIAILLLIGGIYVSNLYTKTKNIVNESHEKLERDEDKSNLRAEKVDPLQDNVSVLFLGVDTSEHRNYGEKSRTDAIILATFNKQKSSVKLLSIPRDTLVYVPEVGYNTKINHAHFHGGPDATVETVEEFLNVPVDYFVRMNFEAFVQVVDALGGIMFDVPYEIVESNSQDQKNTIHLLPGYQELDGEEALALARTRKYDSDVDRGKRQQEIIKAIAGKATSMGSVFKLGNVIEAIGDNMKTNLSFDDMKSFLSYGLAEDISLETIQLEGKGGYIQGGWYYIIDEESQLQVQKELRTHLNLSPTANPQLTIN</sequence>
<gene>
    <name evidence="7" type="ORF">SAMN05216225_100416</name>
</gene>
<proteinExistence type="inferred from homology"/>
<dbReference type="NCBIfam" id="TIGR00350">
    <property type="entry name" value="lytR_cpsA_psr"/>
    <property type="match status" value="1"/>
</dbReference>
<feature type="transmembrane region" description="Helical" evidence="5">
    <location>
        <begin position="12"/>
        <end position="31"/>
    </location>
</feature>
<evidence type="ECO:0000256" key="1">
    <source>
        <dbReference type="ARBA" id="ARBA00006068"/>
    </source>
</evidence>
<evidence type="ECO:0000313" key="8">
    <source>
        <dbReference type="Proteomes" id="UP000183988"/>
    </source>
</evidence>
<reference evidence="7 8" key="1">
    <citation type="submission" date="2016-11" db="EMBL/GenBank/DDBJ databases">
        <authorList>
            <person name="Jaros S."/>
            <person name="Januszkiewicz K."/>
            <person name="Wedrychowicz H."/>
        </authorList>
    </citation>
    <scope>NUCLEOTIDE SEQUENCE [LARGE SCALE GENOMIC DNA]</scope>
    <source>
        <strain evidence="7 8">IBRC-M 10683</strain>
    </source>
</reference>
<evidence type="ECO:0000256" key="2">
    <source>
        <dbReference type="ARBA" id="ARBA00022692"/>
    </source>
</evidence>
<accession>A0A1M5E8A9</accession>
<dbReference type="STRING" id="930117.SAMN05216225_100416"/>
<dbReference type="Pfam" id="PF03816">
    <property type="entry name" value="LytR_cpsA_psr"/>
    <property type="match status" value="1"/>
</dbReference>